<dbReference type="InterPro" id="IPR003829">
    <property type="entry name" value="Pirin_N_dom"/>
</dbReference>
<dbReference type="InterPro" id="IPR053186">
    <property type="entry name" value="QDO-related"/>
</dbReference>
<organism evidence="6 7">
    <name type="scientific">Isoalcanivorax beigongshangi</name>
    <dbReference type="NCBI Taxonomy" id="3238810"/>
    <lineage>
        <taxon>Bacteria</taxon>
        <taxon>Pseudomonadati</taxon>
        <taxon>Pseudomonadota</taxon>
        <taxon>Gammaproteobacteria</taxon>
        <taxon>Oceanospirillales</taxon>
        <taxon>Alcanivoracaceae</taxon>
        <taxon>Isoalcanivorax</taxon>
    </lineage>
</organism>
<comment type="similarity">
    <text evidence="1 2">Belongs to the pirin family.</text>
</comment>
<proteinExistence type="inferred from homology"/>
<dbReference type="SUPFAM" id="SSF51182">
    <property type="entry name" value="RmlC-like cupins"/>
    <property type="match status" value="1"/>
</dbReference>
<comment type="caution">
    <text evidence="6">The sequence shown here is derived from an EMBL/GenBank/DDBJ whole genome shotgun (WGS) entry which is preliminary data.</text>
</comment>
<evidence type="ECO:0000259" key="5">
    <source>
        <dbReference type="Pfam" id="PF05726"/>
    </source>
</evidence>
<dbReference type="Pfam" id="PF02678">
    <property type="entry name" value="Pirin"/>
    <property type="match status" value="1"/>
</dbReference>
<name>A0ABV4AG65_9GAMM</name>
<feature type="region of interest" description="Disordered" evidence="3">
    <location>
        <begin position="281"/>
        <end position="311"/>
    </location>
</feature>
<dbReference type="PANTHER" id="PTHR43594:SF1">
    <property type="entry name" value="QUERCETIN 2,3-DIOXYGENASE PA2418-RELATED"/>
    <property type="match status" value="1"/>
</dbReference>
<evidence type="ECO:0000256" key="3">
    <source>
        <dbReference type="SAM" id="MobiDB-lite"/>
    </source>
</evidence>
<dbReference type="PIRSF" id="PIRSF006232">
    <property type="entry name" value="Pirin"/>
    <property type="match status" value="1"/>
</dbReference>
<dbReference type="InterPro" id="IPR014710">
    <property type="entry name" value="RmlC-like_jellyroll"/>
</dbReference>
<evidence type="ECO:0000256" key="2">
    <source>
        <dbReference type="RuleBase" id="RU003457"/>
    </source>
</evidence>
<dbReference type="RefSeq" id="WP_369455078.1">
    <property type="nucleotide sequence ID" value="NZ_JBGCUO010000001.1"/>
</dbReference>
<dbReference type="CDD" id="cd02909">
    <property type="entry name" value="cupin_pirin_N"/>
    <property type="match status" value="1"/>
</dbReference>
<dbReference type="InterPro" id="IPR008778">
    <property type="entry name" value="Pirin_C_dom"/>
</dbReference>
<dbReference type="Pfam" id="PF05726">
    <property type="entry name" value="Pirin_C"/>
    <property type="match status" value="1"/>
</dbReference>
<evidence type="ECO:0000313" key="7">
    <source>
        <dbReference type="Proteomes" id="UP001562065"/>
    </source>
</evidence>
<evidence type="ECO:0000313" key="6">
    <source>
        <dbReference type="EMBL" id="MEY1661829.1"/>
    </source>
</evidence>
<dbReference type="Gene3D" id="2.60.120.10">
    <property type="entry name" value="Jelly Rolls"/>
    <property type="match status" value="2"/>
</dbReference>
<keyword evidence="7" id="KW-1185">Reference proteome</keyword>
<reference evidence="6 7" key="1">
    <citation type="submission" date="2024-07" db="EMBL/GenBank/DDBJ databases">
        <authorList>
            <person name="Ren Q."/>
        </authorList>
    </citation>
    <scope>NUCLEOTIDE SEQUENCE [LARGE SCALE GENOMIC DNA]</scope>
    <source>
        <strain evidence="6 7">REN37</strain>
    </source>
</reference>
<gene>
    <name evidence="6" type="ORF">AB5I84_06665</name>
</gene>
<evidence type="ECO:0000259" key="4">
    <source>
        <dbReference type="Pfam" id="PF02678"/>
    </source>
</evidence>
<dbReference type="EMBL" id="JBGCUO010000001">
    <property type="protein sequence ID" value="MEY1661829.1"/>
    <property type="molecule type" value="Genomic_DNA"/>
</dbReference>
<feature type="domain" description="Pirin C-terminal" evidence="5">
    <location>
        <begin position="183"/>
        <end position="283"/>
    </location>
</feature>
<accession>A0ABV4AG65</accession>
<protein>
    <submittedName>
        <fullName evidence="6">Pirin family protein</fullName>
    </submittedName>
</protein>
<dbReference type="CDD" id="cd02247">
    <property type="entry name" value="cupin_pirin_C"/>
    <property type="match status" value="1"/>
</dbReference>
<sequence>MKALRSIHSAPAPHWVGNGFPVRTLFSYQADAEAISPFLLLDHAGPLDFPPQTPPRGVGVHPHRGFETVTLVYDGDVAHRDSSGGGGLIGAGDVQWMTAGAGILHDEFHGPQLSDHGGRFEMVQLWVNLPRAAKLTTPRYQALRAADIPLQQLDPLGSTLRVIAGNAGGAYGPARTHSPLALYDMQLIAGARPQLALPAGWTTLAVLLRGAVRVQGTLLTDGQVAQLGRAGEQLLLQADQDSRLLVLSGAPLNEPVAGRGPFVMNHASELDQAELDLRQGRFGRWPPRSPQGSTGVGKDALPPLTPNEVSP</sequence>
<dbReference type="PANTHER" id="PTHR43594">
    <property type="entry name" value="QUERCETIN 2,3-DIOXYGENASE"/>
    <property type="match status" value="1"/>
</dbReference>
<dbReference type="InterPro" id="IPR011051">
    <property type="entry name" value="RmlC_Cupin_sf"/>
</dbReference>
<dbReference type="Proteomes" id="UP001562065">
    <property type="component" value="Unassembled WGS sequence"/>
</dbReference>
<feature type="domain" description="Pirin N-terminal" evidence="4">
    <location>
        <begin position="21"/>
        <end position="127"/>
    </location>
</feature>
<dbReference type="InterPro" id="IPR012093">
    <property type="entry name" value="Pirin"/>
</dbReference>
<evidence type="ECO:0000256" key="1">
    <source>
        <dbReference type="ARBA" id="ARBA00008416"/>
    </source>
</evidence>